<feature type="chain" id="PRO_5045593303" evidence="1">
    <location>
        <begin position="24"/>
        <end position="225"/>
    </location>
</feature>
<keyword evidence="3" id="KW-1185">Reference proteome</keyword>
<name>A0ABN6RFP6_9DEIO</name>
<feature type="signal peptide" evidence="1">
    <location>
        <begin position="1"/>
        <end position="23"/>
    </location>
</feature>
<dbReference type="RefSeq" id="WP_264774871.1">
    <property type="nucleotide sequence ID" value="NZ_AP026560.1"/>
</dbReference>
<evidence type="ECO:0000313" key="3">
    <source>
        <dbReference type="Proteomes" id="UP001064971"/>
    </source>
</evidence>
<protein>
    <submittedName>
        <fullName evidence="2">Uncharacterized protein</fullName>
    </submittedName>
</protein>
<dbReference type="Proteomes" id="UP001064971">
    <property type="component" value="Chromosome"/>
</dbReference>
<sequence length="225" mass="23998">MASPRLHPLWPLAVLLALGGSHAQTPPNCALARVVDAASYDRLTITLWSEADQDNSSANWAECRAAALSASLAKFPQVRARIATLRGQLREMRALEGQLAGIRAGGGTMYAHAIPRSYAPLEDGLASLAALARTTLGGRTSEGYARVVRESGANFAAYVKTLRAYRPGQGDTSTLYDPKEWAGLVNHYETLGKAVMLTLGTRGDAATALGYGLLVDQVFPASDRW</sequence>
<organism evidence="2 3">
    <name type="scientific">Deinococcus aetherius</name>
    <dbReference type="NCBI Taxonomy" id="200252"/>
    <lineage>
        <taxon>Bacteria</taxon>
        <taxon>Thermotogati</taxon>
        <taxon>Deinococcota</taxon>
        <taxon>Deinococci</taxon>
        <taxon>Deinococcales</taxon>
        <taxon>Deinococcaceae</taxon>
        <taxon>Deinococcus</taxon>
    </lineage>
</organism>
<accession>A0ABN6RFP6</accession>
<keyword evidence="1" id="KW-0732">Signal</keyword>
<dbReference type="EMBL" id="AP026560">
    <property type="protein sequence ID" value="BDP42163.1"/>
    <property type="molecule type" value="Genomic_DNA"/>
</dbReference>
<reference evidence="2" key="1">
    <citation type="submission" date="2022-07" db="EMBL/GenBank/DDBJ databases">
        <title>Complete Genome Sequence of the Radioresistant Bacterium Deinococcus aetherius ST0316, Isolated from the Air Dust collected in Lower Stratosphere above Japan.</title>
        <authorList>
            <person name="Satoh K."/>
            <person name="Hagiwara K."/>
            <person name="Katsumata K."/>
            <person name="Kubo A."/>
            <person name="Yokobori S."/>
            <person name="Yamagishi A."/>
            <person name="Oono Y."/>
            <person name="Narumi I."/>
        </authorList>
    </citation>
    <scope>NUCLEOTIDE SEQUENCE</scope>
    <source>
        <strain evidence="2">ST0316</strain>
    </source>
</reference>
<proteinExistence type="predicted"/>
<evidence type="ECO:0000313" key="2">
    <source>
        <dbReference type="EMBL" id="BDP42163.1"/>
    </source>
</evidence>
<gene>
    <name evidence="2" type="ORF">DAETH_21320</name>
</gene>
<evidence type="ECO:0000256" key="1">
    <source>
        <dbReference type="SAM" id="SignalP"/>
    </source>
</evidence>